<accession>A0ABW3HAC3</accession>
<dbReference type="CDD" id="cd00093">
    <property type="entry name" value="HTH_XRE"/>
    <property type="match status" value="1"/>
</dbReference>
<gene>
    <name evidence="3" type="ORF">ACFQ1E_13630</name>
</gene>
<dbReference type="PROSITE" id="PS50943">
    <property type="entry name" value="HTH_CROC1"/>
    <property type="match status" value="1"/>
</dbReference>
<dbReference type="RefSeq" id="WP_264944832.1">
    <property type="nucleotide sequence ID" value="NZ_JAPDRA010000006.1"/>
</dbReference>
<dbReference type="SMART" id="SM00530">
    <property type="entry name" value="HTH_XRE"/>
    <property type="match status" value="1"/>
</dbReference>
<keyword evidence="1" id="KW-0238">DNA-binding</keyword>
<organism evidence="3 4">
    <name type="scientific">Sphingomonas canadensis</name>
    <dbReference type="NCBI Taxonomy" id="1219257"/>
    <lineage>
        <taxon>Bacteria</taxon>
        <taxon>Pseudomonadati</taxon>
        <taxon>Pseudomonadota</taxon>
        <taxon>Alphaproteobacteria</taxon>
        <taxon>Sphingomonadales</taxon>
        <taxon>Sphingomonadaceae</taxon>
        <taxon>Sphingomonas</taxon>
    </lineage>
</organism>
<dbReference type="InterPro" id="IPR010982">
    <property type="entry name" value="Lambda_DNA-bd_dom_sf"/>
</dbReference>
<sequence length="228" mass="26225">MSEKTGPSLGKNMRRLRTERGWSMVKMGDVVGLTQSSLSKIENDLMSLSYEKLVEVSRKLDCDISELFRDDEQFGRNMAASARIAVDRNNDRKLVQWRNIRHRQLAVEVKDRLMIPTYGEVTGDGQEPTLELGDYFGERFIYVLEGNVTFHSEFYEAYKLKAGDSIYLDIRMRHTMTTPKGKTARVLVITTSEDKKFLAMERALAAQGLTNIAEFEQFQRPASRKRPE</sequence>
<feature type="domain" description="HTH cro/C1-type" evidence="2">
    <location>
        <begin position="13"/>
        <end position="67"/>
    </location>
</feature>
<dbReference type="PANTHER" id="PTHR46797">
    <property type="entry name" value="HTH-TYPE TRANSCRIPTIONAL REGULATOR"/>
    <property type="match status" value="1"/>
</dbReference>
<dbReference type="SUPFAM" id="SSF51182">
    <property type="entry name" value="RmlC-like cupins"/>
    <property type="match status" value="1"/>
</dbReference>
<dbReference type="InterPro" id="IPR013096">
    <property type="entry name" value="Cupin_2"/>
</dbReference>
<dbReference type="SUPFAM" id="SSF47413">
    <property type="entry name" value="lambda repressor-like DNA-binding domains"/>
    <property type="match status" value="1"/>
</dbReference>
<evidence type="ECO:0000256" key="1">
    <source>
        <dbReference type="ARBA" id="ARBA00023125"/>
    </source>
</evidence>
<dbReference type="PANTHER" id="PTHR46797:SF20">
    <property type="entry name" value="BLR4304 PROTEIN"/>
    <property type="match status" value="1"/>
</dbReference>
<dbReference type="Proteomes" id="UP001596977">
    <property type="component" value="Unassembled WGS sequence"/>
</dbReference>
<name>A0ABW3HAC3_9SPHN</name>
<dbReference type="InterPro" id="IPR050807">
    <property type="entry name" value="TransReg_Diox_bact_type"/>
</dbReference>
<dbReference type="Pfam" id="PF01381">
    <property type="entry name" value="HTH_3"/>
    <property type="match status" value="1"/>
</dbReference>
<dbReference type="InterPro" id="IPR014710">
    <property type="entry name" value="RmlC-like_jellyroll"/>
</dbReference>
<keyword evidence="4" id="KW-1185">Reference proteome</keyword>
<evidence type="ECO:0000259" key="2">
    <source>
        <dbReference type="PROSITE" id="PS50943"/>
    </source>
</evidence>
<dbReference type="InterPro" id="IPR011051">
    <property type="entry name" value="RmlC_Cupin_sf"/>
</dbReference>
<dbReference type="CDD" id="cd02209">
    <property type="entry name" value="cupin_XRE_C"/>
    <property type="match status" value="1"/>
</dbReference>
<dbReference type="Pfam" id="PF07883">
    <property type="entry name" value="Cupin_2"/>
    <property type="match status" value="1"/>
</dbReference>
<comment type="caution">
    <text evidence="3">The sequence shown here is derived from an EMBL/GenBank/DDBJ whole genome shotgun (WGS) entry which is preliminary data.</text>
</comment>
<dbReference type="EMBL" id="JBHTJG010000006">
    <property type="protein sequence ID" value="MFD0947385.1"/>
    <property type="molecule type" value="Genomic_DNA"/>
</dbReference>
<protein>
    <submittedName>
        <fullName evidence="3">Helix-turn-helix domain-containing protein</fullName>
    </submittedName>
</protein>
<dbReference type="Gene3D" id="1.10.260.40">
    <property type="entry name" value="lambda repressor-like DNA-binding domains"/>
    <property type="match status" value="1"/>
</dbReference>
<reference evidence="4" key="1">
    <citation type="journal article" date="2019" name="Int. J. Syst. Evol. Microbiol.">
        <title>The Global Catalogue of Microorganisms (GCM) 10K type strain sequencing project: providing services to taxonomists for standard genome sequencing and annotation.</title>
        <authorList>
            <consortium name="The Broad Institute Genomics Platform"/>
            <consortium name="The Broad Institute Genome Sequencing Center for Infectious Disease"/>
            <person name="Wu L."/>
            <person name="Ma J."/>
        </authorList>
    </citation>
    <scope>NUCLEOTIDE SEQUENCE [LARGE SCALE GENOMIC DNA]</scope>
    <source>
        <strain evidence="4">CCUG 62982</strain>
    </source>
</reference>
<proteinExistence type="predicted"/>
<evidence type="ECO:0000313" key="3">
    <source>
        <dbReference type="EMBL" id="MFD0947385.1"/>
    </source>
</evidence>
<dbReference type="Gene3D" id="2.60.120.10">
    <property type="entry name" value="Jelly Rolls"/>
    <property type="match status" value="1"/>
</dbReference>
<dbReference type="InterPro" id="IPR001387">
    <property type="entry name" value="Cro/C1-type_HTH"/>
</dbReference>
<evidence type="ECO:0000313" key="4">
    <source>
        <dbReference type="Proteomes" id="UP001596977"/>
    </source>
</evidence>